<sequence length="200" mass="22258">MFVYSLEQFRRLLAVTEGWRGGALLDLGAGDGKTTEVMAPLFNSVFVTEISGPMRWILAKKGFQLLDVETWPEAGIKFDVITCLNLLDRCDKPLSLLRELKASLSPGGRVVVALVLPFNPYVETGPLDHRPTEWLPIQGSNFEEQASSAISNVFEAIGFQVERWSRVPYLCEGDLNQAFYWLDDAVFVLSALEGGQQNDS</sequence>
<reference evidence="2" key="1">
    <citation type="submission" date="2020-01" db="EMBL/GenBank/DDBJ databases">
        <title>Draft genome sequence of the Termite Coptotermes fromosanus.</title>
        <authorList>
            <person name="Itakura S."/>
            <person name="Yosikawa Y."/>
            <person name="Umezawa K."/>
        </authorList>
    </citation>
    <scope>NUCLEOTIDE SEQUENCE [LARGE SCALE GENOMIC DNA]</scope>
</reference>
<dbReference type="InterPro" id="IPR029063">
    <property type="entry name" value="SAM-dependent_MTases_sf"/>
</dbReference>
<dbReference type="Gene3D" id="3.40.50.150">
    <property type="entry name" value="Vaccinia Virus protein VP39"/>
    <property type="match status" value="1"/>
</dbReference>
<dbReference type="AlphaFoldDB" id="A0A6L2PZ37"/>
<evidence type="ECO:0000313" key="1">
    <source>
        <dbReference type="EMBL" id="GFG37901.1"/>
    </source>
</evidence>
<dbReference type="Proteomes" id="UP000502823">
    <property type="component" value="Unassembled WGS sequence"/>
</dbReference>
<evidence type="ECO:0008006" key="3">
    <source>
        <dbReference type="Google" id="ProtNLM"/>
    </source>
</evidence>
<protein>
    <recommendedName>
        <fullName evidence="3">Methyltransferase-like protein 9</fullName>
    </recommendedName>
</protein>
<dbReference type="InterPro" id="IPR007884">
    <property type="entry name" value="METL9"/>
</dbReference>
<dbReference type="EMBL" id="BLKM01000729">
    <property type="protein sequence ID" value="GFG37901.1"/>
    <property type="molecule type" value="Genomic_DNA"/>
</dbReference>
<dbReference type="GO" id="GO:0106370">
    <property type="term" value="F:protein-L-histidine N-pros-methyltransferase activity"/>
    <property type="evidence" value="ECO:0007669"/>
    <property type="project" value="InterPro"/>
</dbReference>
<organism evidence="1 2">
    <name type="scientific">Coptotermes formosanus</name>
    <name type="common">Formosan subterranean termite</name>
    <dbReference type="NCBI Taxonomy" id="36987"/>
    <lineage>
        <taxon>Eukaryota</taxon>
        <taxon>Metazoa</taxon>
        <taxon>Ecdysozoa</taxon>
        <taxon>Arthropoda</taxon>
        <taxon>Hexapoda</taxon>
        <taxon>Insecta</taxon>
        <taxon>Pterygota</taxon>
        <taxon>Neoptera</taxon>
        <taxon>Polyneoptera</taxon>
        <taxon>Dictyoptera</taxon>
        <taxon>Blattodea</taxon>
        <taxon>Blattoidea</taxon>
        <taxon>Termitoidae</taxon>
        <taxon>Rhinotermitidae</taxon>
        <taxon>Coptotermes</taxon>
    </lineage>
</organism>
<dbReference type="PANTHER" id="PTHR12890:SF0">
    <property type="entry name" value="PROTEIN-L-HISTIDINE N-PROS-METHYLTRANSFERASE"/>
    <property type="match status" value="1"/>
</dbReference>
<dbReference type="InParanoid" id="A0A6L2PZ37"/>
<dbReference type="CDD" id="cd02440">
    <property type="entry name" value="AdoMet_MTases"/>
    <property type="match status" value="1"/>
</dbReference>
<comment type="caution">
    <text evidence="1">The sequence shown here is derived from an EMBL/GenBank/DDBJ whole genome shotgun (WGS) entry which is preliminary data.</text>
</comment>
<name>A0A6L2PZ37_COPFO</name>
<dbReference type="PANTHER" id="PTHR12890">
    <property type="entry name" value="DREV PROTEIN"/>
    <property type="match status" value="1"/>
</dbReference>
<gene>
    <name evidence="1" type="ORF">Cfor_07391</name>
</gene>
<dbReference type="Pfam" id="PF05219">
    <property type="entry name" value="DREV"/>
    <property type="match status" value="1"/>
</dbReference>
<dbReference type="OrthoDB" id="199041at2759"/>
<accession>A0A6L2PZ37</accession>
<dbReference type="SUPFAM" id="SSF53335">
    <property type="entry name" value="S-adenosyl-L-methionine-dependent methyltransferases"/>
    <property type="match status" value="1"/>
</dbReference>
<dbReference type="FunCoup" id="A0A6L2PZ37">
    <property type="interactions" value="262"/>
</dbReference>
<proteinExistence type="predicted"/>
<evidence type="ECO:0000313" key="2">
    <source>
        <dbReference type="Proteomes" id="UP000502823"/>
    </source>
</evidence>
<keyword evidence="2" id="KW-1185">Reference proteome</keyword>